<gene>
    <name evidence="1" type="ORF">GCM10007067_22450</name>
</gene>
<organism evidence="1 2">
    <name type="scientific">Cognatilysobacter bugurensis</name>
    <dbReference type="NCBI Taxonomy" id="543356"/>
    <lineage>
        <taxon>Bacteria</taxon>
        <taxon>Pseudomonadati</taxon>
        <taxon>Pseudomonadota</taxon>
        <taxon>Gammaproteobacteria</taxon>
        <taxon>Lysobacterales</taxon>
        <taxon>Lysobacteraceae</taxon>
        <taxon>Cognatilysobacter</taxon>
    </lineage>
</organism>
<reference evidence="1" key="1">
    <citation type="journal article" date="2014" name="Int. J. Syst. Evol. Microbiol.">
        <title>Complete genome sequence of Corynebacterium casei LMG S-19264T (=DSM 44701T), isolated from a smear-ripened cheese.</title>
        <authorList>
            <consortium name="US DOE Joint Genome Institute (JGI-PGF)"/>
            <person name="Walter F."/>
            <person name="Albersmeier A."/>
            <person name="Kalinowski J."/>
            <person name="Ruckert C."/>
        </authorList>
    </citation>
    <scope>NUCLEOTIDE SEQUENCE</scope>
    <source>
        <strain evidence="1">KCTC 23077</strain>
    </source>
</reference>
<reference evidence="1" key="2">
    <citation type="submission" date="2020-09" db="EMBL/GenBank/DDBJ databases">
        <authorList>
            <person name="Sun Q."/>
            <person name="Kim S."/>
        </authorList>
    </citation>
    <scope>NUCLEOTIDE SEQUENCE</scope>
    <source>
        <strain evidence="1">KCTC 23077</strain>
    </source>
</reference>
<dbReference type="Proteomes" id="UP000646426">
    <property type="component" value="Unassembled WGS sequence"/>
</dbReference>
<proteinExistence type="predicted"/>
<sequence length="116" mass="12598">MQLAALCNKLLAQLLQTLFEPAGDQYLVQAGLQVTHWGIRDQDAARGGRAGGRAGRVDALGLSVGSGRGPSQGSTSRCLADQRWVDLRSYWRAMCRRLNADEAETFYRKKGSGSIS</sequence>
<keyword evidence="2" id="KW-1185">Reference proteome</keyword>
<name>A0A918W9A6_9GAMM</name>
<protein>
    <submittedName>
        <fullName evidence="1">Uncharacterized protein</fullName>
    </submittedName>
</protein>
<evidence type="ECO:0000313" key="2">
    <source>
        <dbReference type="Proteomes" id="UP000646426"/>
    </source>
</evidence>
<accession>A0A918W9A6</accession>
<evidence type="ECO:0000313" key="1">
    <source>
        <dbReference type="EMBL" id="GHA83829.1"/>
    </source>
</evidence>
<dbReference type="EMBL" id="BMYD01000003">
    <property type="protein sequence ID" value="GHA83829.1"/>
    <property type="molecule type" value="Genomic_DNA"/>
</dbReference>
<dbReference type="AlphaFoldDB" id="A0A918W9A6"/>
<comment type="caution">
    <text evidence="1">The sequence shown here is derived from an EMBL/GenBank/DDBJ whole genome shotgun (WGS) entry which is preliminary data.</text>
</comment>